<dbReference type="InterPro" id="IPR000719">
    <property type="entry name" value="Prot_kinase_dom"/>
</dbReference>
<feature type="domain" description="Protein kinase" evidence="6">
    <location>
        <begin position="687"/>
        <end position="930"/>
    </location>
</feature>
<dbReference type="SUPFAM" id="SSF56112">
    <property type="entry name" value="Protein kinase-like (PK-like)"/>
    <property type="match status" value="1"/>
</dbReference>
<dbReference type="Proteomes" id="UP000037460">
    <property type="component" value="Unassembled WGS sequence"/>
</dbReference>
<keyword evidence="1" id="KW-0808">Transferase</keyword>
<gene>
    <name evidence="7" type="ORF">Ctob_003682</name>
</gene>
<dbReference type="PANTHER" id="PTHR11042">
    <property type="entry name" value="EUKARYOTIC TRANSLATION INITIATION FACTOR 2-ALPHA KINASE EIF2-ALPHA KINASE -RELATED"/>
    <property type="match status" value="1"/>
</dbReference>
<evidence type="ECO:0000256" key="4">
    <source>
        <dbReference type="ARBA" id="ARBA00022840"/>
    </source>
</evidence>
<proteinExistence type="inferred from homology"/>
<dbReference type="GO" id="GO:0004672">
    <property type="term" value="F:protein kinase activity"/>
    <property type="evidence" value="ECO:0007669"/>
    <property type="project" value="InterPro"/>
</dbReference>
<dbReference type="SMART" id="SM00220">
    <property type="entry name" value="S_TKc"/>
    <property type="match status" value="1"/>
</dbReference>
<keyword evidence="2" id="KW-0547">Nucleotide-binding</keyword>
<evidence type="ECO:0000313" key="7">
    <source>
        <dbReference type="EMBL" id="KOO22253.1"/>
    </source>
</evidence>
<organism evidence="7 8">
    <name type="scientific">Chrysochromulina tobinii</name>
    <dbReference type="NCBI Taxonomy" id="1460289"/>
    <lineage>
        <taxon>Eukaryota</taxon>
        <taxon>Haptista</taxon>
        <taxon>Haptophyta</taxon>
        <taxon>Prymnesiophyceae</taxon>
        <taxon>Prymnesiales</taxon>
        <taxon>Chrysochromulinaceae</taxon>
        <taxon>Chrysochromulina</taxon>
    </lineage>
</organism>
<dbReference type="Gene3D" id="1.10.510.10">
    <property type="entry name" value="Transferase(Phosphotransferase) domain 1"/>
    <property type="match status" value="1"/>
</dbReference>
<dbReference type="EMBL" id="JWZX01003296">
    <property type="protein sequence ID" value="KOO22253.1"/>
    <property type="molecule type" value="Genomic_DNA"/>
</dbReference>
<dbReference type="GO" id="GO:0005737">
    <property type="term" value="C:cytoplasm"/>
    <property type="evidence" value="ECO:0007669"/>
    <property type="project" value="TreeGrafter"/>
</dbReference>
<dbReference type="InterPro" id="IPR011009">
    <property type="entry name" value="Kinase-like_dom_sf"/>
</dbReference>
<reference evidence="8" key="1">
    <citation type="journal article" date="2015" name="PLoS Genet.">
        <title>Genome Sequence and Transcriptome Analyses of Chrysochromulina tobin: Metabolic Tools for Enhanced Algal Fitness in the Prominent Order Prymnesiales (Haptophyceae).</title>
        <authorList>
            <person name="Hovde B.T."/>
            <person name="Deodato C.R."/>
            <person name="Hunsperger H.M."/>
            <person name="Ryken S.A."/>
            <person name="Yost W."/>
            <person name="Jha R.K."/>
            <person name="Patterson J."/>
            <person name="Monnat R.J. Jr."/>
            <person name="Barlow S.B."/>
            <person name="Starkenburg S.R."/>
            <person name="Cattolico R.A."/>
        </authorList>
    </citation>
    <scope>NUCLEOTIDE SEQUENCE</scope>
    <source>
        <strain evidence="8">CCMP291</strain>
    </source>
</reference>
<evidence type="ECO:0000256" key="5">
    <source>
        <dbReference type="ARBA" id="ARBA00037982"/>
    </source>
</evidence>
<keyword evidence="4" id="KW-0067">ATP-binding</keyword>
<dbReference type="GO" id="GO:0005634">
    <property type="term" value="C:nucleus"/>
    <property type="evidence" value="ECO:0007669"/>
    <property type="project" value="TreeGrafter"/>
</dbReference>
<keyword evidence="3 7" id="KW-0418">Kinase</keyword>
<evidence type="ECO:0000256" key="2">
    <source>
        <dbReference type="ARBA" id="ARBA00022741"/>
    </source>
</evidence>
<dbReference type="Pfam" id="PF00069">
    <property type="entry name" value="Pkinase"/>
    <property type="match status" value="1"/>
</dbReference>
<accession>A0A0M0J7P6</accession>
<comment type="caution">
    <text evidence="7">The sequence shown here is derived from an EMBL/GenBank/DDBJ whole genome shotgun (WGS) entry which is preliminary data.</text>
</comment>
<dbReference type="PROSITE" id="PS00108">
    <property type="entry name" value="PROTEIN_KINASE_ST"/>
    <property type="match status" value="1"/>
</dbReference>
<dbReference type="GO" id="GO:0005524">
    <property type="term" value="F:ATP binding"/>
    <property type="evidence" value="ECO:0007669"/>
    <property type="project" value="UniProtKB-KW"/>
</dbReference>
<protein>
    <submittedName>
        <fullName evidence="7">Protein kinase</fullName>
    </submittedName>
</protein>
<dbReference type="OrthoDB" id="1934735at2759"/>
<evidence type="ECO:0000256" key="1">
    <source>
        <dbReference type="ARBA" id="ARBA00022679"/>
    </source>
</evidence>
<evidence type="ECO:0000259" key="6">
    <source>
        <dbReference type="PROSITE" id="PS50011"/>
    </source>
</evidence>
<dbReference type="PROSITE" id="PS50011">
    <property type="entry name" value="PROTEIN_KINASE_DOM"/>
    <property type="match status" value="1"/>
</dbReference>
<dbReference type="InterPro" id="IPR050339">
    <property type="entry name" value="CC_SR_Kinase"/>
</dbReference>
<comment type="similarity">
    <text evidence="5">Belongs to the protein kinase superfamily. Ser/Thr protein kinase family. GCN2 subfamily.</text>
</comment>
<dbReference type="InterPro" id="IPR008271">
    <property type="entry name" value="Ser/Thr_kinase_AS"/>
</dbReference>
<dbReference type="AlphaFoldDB" id="A0A0M0J7P6"/>
<sequence length="962" mass="104537">MTEEMRTLCLSNEGLGLKLIPWVGAAAKLEQEPIEGRAFSSLPLPIKTGLPVHVNGSFEVIDGREKLWTMRDGLQGEASVKALWNQLLISDVVSLCYSAVLVKCADVDEERLLGLLGVPQLKTVDFYIEEIFPRLSSLMQTVPEAGEFVAHMLSNLDSLVSEGGERAFDALKNLPCINSPLGLLRLSELTHPDTVSNVAPEVNKEGFDAVFFAPDATLRSTVPTAQLERLGMDSRRGILAAARRVESGQASEAVWACLVLNHATLFGEQPVRVPAQRLHVAPMSSEDFVVELLGDLKLPVMAQGEPGVPWPAGVHGTPFAPCAAVQPYAKRFLVSASIALNESRDDYQAKQAVIASAEDAELAPAQSARDCSRDRLIKALEVAEDRKLSLVGTGSDRELEEMVRATEQRRHAMESAARSATEVAASIDPRLGSRPPLSHDAAAKLASADGESTALSTALIGSAVAMLDNYMSPPTVQQTEAAALRCSHAMSAVDLFAASTTPPAAAIVGELCALHAAIAAESAFWKSYSPVEAFPLHALLAASRAEVERLRQLEVHYTSVLGEASKLAAERSMHLEAARLSRTGGVQTLMAELQQFHAELVEGQDSLEDATTKLRRATRPLNASGDPVATAAALQAARDAVNSIEARLHHAHAQAHEQLHLFPELERRLARTVPLELAPIYREHRSLHQYQSIDGGIFDKATCVLHTEFQSNHVVYQALLDDRRVALKEYRTDARSLARCYKEALVLRRLHHPGIVEIEAIFAFESNLYLQMPFYARGTLRQWAQQQQPDHTALATVLQLVLEALAHLHAHRVFHLDLKPENILIDAAGRPHIADYDISHDGATRAVARRQTHMGVTRVGTDGFVAPELEAGAEASAAADLYSLGRTIEAVVPDEPLRRSAPLSALIEQLTRQDPAARPSAAHAAQHAYFAPLLAGRFEGLNLERPGLTLERPDREDAMDLG</sequence>
<evidence type="ECO:0000256" key="3">
    <source>
        <dbReference type="ARBA" id="ARBA00022777"/>
    </source>
</evidence>
<keyword evidence="8" id="KW-1185">Reference proteome</keyword>
<name>A0A0M0J7P6_9EUKA</name>
<evidence type="ECO:0000313" key="8">
    <source>
        <dbReference type="Proteomes" id="UP000037460"/>
    </source>
</evidence>